<dbReference type="GO" id="GO:0016301">
    <property type="term" value="F:kinase activity"/>
    <property type="evidence" value="ECO:0007669"/>
    <property type="project" value="UniProtKB-KW"/>
</dbReference>
<keyword evidence="1" id="KW-0808">Transferase</keyword>
<protein>
    <submittedName>
        <fullName evidence="1">Ecdysteroid 22-kinase</fullName>
    </submittedName>
</protein>
<name>S4PR70_9NEOP</name>
<proteinExistence type="predicted"/>
<dbReference type="AlphaFoldDB" id="S4PR70"/>
<accession>S4PR70</accession>
<keyword evidence="1" id="KW-0418">Kinase</keyword>
<sequence>ECYYAELRAALRRFSLDPDEIYPREDFDYELQKVLPLGLATGMYCLQLTTVEEQDAPPVCKDIAITDFTINPSTLFKKRLNEIVDDFIAMGVI</sequence>
<organism evidence="1">
    <name type="scientific">Pararge aegeria</name>
    <name type="common">speckled wood butterfly</name>
    <dbReference type="NCBI Taxonomy" id="116150"/>
    <lineage>
        <taxon>Eukaryota</taxon>
        <taxon>Metazoa</taxon>
        <taxon>Ecdysozoa</taxon>
        <taxon>Arthropoda</taxon>
        <taxon>Hexapoda</taxon>
        <taxon>Insecta</taxon>
        <taxon>Pterygota</taxon>
        <taxon>Neoptera</taxon>
        <taxon>Endopterygota</taxon>
        <taxon>Lepidoptera</taxon>
        <taxon>Glossata</taxon>
        <taxon>Ditrysia</taxon>
        <taxon>Papilionoidea</taxon>
        <taxon>Nymphalidae</taxon>
        <taxon>Satyrinae</taxon>
        <taxon>Satyrini</taxon>
        <taxon>Parargina</taxon>
        <taxon>Pararge</taxon>
    </lineage>
</organism>
<reference evidence="1" key="2">
    <citation type="submission" date="2013-05" db="EMBL/GenBank/DDBJ databases">
        <authorList>
            <person name="Carter J.-M."/>
            <person name="Baker S.C."/>
            <person name="Pink R."/>
            <person name="Carter D.R.F."/>
            <person name="Collins A."/>
            <person name="Tomlin J."/>
            <person name="Gibbs M."/>
            <person name="Breuker C.J."/>
        </authorList>
    </citation>
    <scope>NUCLEOTIDE SEQUENCE</scope>
    <source>
        <tissue evidence="1">Ovary</tissue>
    </source>
</reference>
<reference evidence="1" key="1">
    <citation type="journal article" date="2013" name="BMC Genomics">
        <title>Unscrambling butterfly oogenesis.</title>
        <authorList>
            <person name="Carter J.M."/>
            <person name="Baker S.C."/>
            <person name="Pink R."/>
            <person name="Carter D.R."/>
            <person name="Collins A."/>
            <person name="Tomlin J."/>
            <person name="Gibbs M."/>
            <person name="Breuker C.J."/>
        </authorList>
    </citation>
    <scope>NUCLEOTIDE SEQUENCE</scope>
    <source>
        <tissue evidence="1">Ovary</tissue>
    </source>
</reference>
<feature type="non-terminal residue" evidence="1">
    <location>
        <position position="1"/>
    </location>
</feature>
<evidence type="ECO:0000313" key="1">
    <source>
        <dbReference type="EMBL" id="JAA91495.1"/>
    </source>
</evidence>
<dbReference type="EMBL" id="GAIX01001065">
    <property type="protein sequence ID" value="JAA91495.1"/>
    <property type="molecule type" value="Transcribed_RNA"/>
</dbReference>